<evidence type="ECO:0000313" key="3">
    <source>
        <dbReference type="Proteomes" id="UP001198901"/>
    </source>
</evidence>
<keyword evidence="1" id="KW-0732">Signal</keyword>
<proteinExistence type="predicted"/>
<reference evidence="3" key="1">
    <citation type="submission" date="2023-07" db="EMBL/GenBank/DDBJ databases">
        <authorList>
            <person name="Yue Y."/>
        </authorList>
    </citation>
    <scope>NUCLEOTIDE SEQUENCE [LARGE SCALE GENOMIC DNA]</scope>
    <source>
        <strain evidence="3">D23</strain>
    </source>
</reference>
<dbReference type="Pfam" id="PF18933">
    <property type="entry name" value="PsbP_2"/>
    <property type="match status" value="1"/>
</dbReference>
<gene>
    <name evidence="2" type="ORF">LBU54_10570</name>
</gene>
<protein>
    <recommendedName>
        <fullName evidence="4">PsbP C-terminal domain-containing protein</fullName>
    </recommendedName>
</protein>
<dbReference type="RefSeq" id="WP_224529191.1">
    <property type="nucleotide sequence ID" value="NZ_JAIUJR010000006.1"/>
</dbReference>
<evidence type="ECO:0008006" key="4">
    <source>
        <dbReference type="Google" id="ProtNLM"/>
    </source>
</evidence>
<comment type="caution">
    <text evidence="2">The sequence shown here is derived from an EMBL/GenBank/DDBJ whole genome shotgun (WGS) entry which is preliminary data.</text>
</comment>
<evidence type="ECO:0000256" key="1">
    <source>
        <dbReference type="SAM" id="SignalP"/>
    </source>
</evidence>
<dbReference type="Proteomes" id="UP001198901">
    <property type="component" value="Unassembled WGS sequence"/>
</dbReference>
<dbReference type="Gene3D" id="3.40.1000.10">
    <property type="entry name" value="Mog1/PsbP, alpha/beta/alpha sandwich"/>
    <property type="match status" value="1"/>
</dbReference>
<keyword evidence="3" id="KW-1185">Reference proteome</keyword>
<feature type="signal peptide" evidence="1">
    <location>
        <begin position="1"/>
        <end position="19"/>
    </location>
</feature>
<evidence type="ECO:0000313" key="2">
    <source>
        <dbReference type="EMBL" id="MCA0133026.1"/>
    </source>
</evidence>
<sequence length="175" mass="19695">MKTKVMTCLLLLASLAITAQENWKTLKKDAFAISYPDNWESSDQLSQPGMQFLLLSDESTMDGDKFREYINLTTESLNGQELTVEEYAKISLDQIMTQLPDSKIESNNATQLDGLATKEVVWSADFGNGNLLKFKQSILLFNGKAYILTFSSSTAEYDDYVKIADLIFQSFKLAK</sequence>
<feature type="chain" id="PRO_5045797195" description="PsbP C-terminal domain-containing protein" evidence="1">
    <location>
        <begin position="20"/>
        <end position="175"/>
    </location>
</feature>
<name>A0ABS7XVI1_9FLAO</name>
<organism evidence="2 3">
    <name type="scientific">Winogradskyella alexanderae</name>
    <dbReference type="NCBI Taxonomy" id="2877123"/>
    <lineage>
        <taxon>Bacteria</taxon>
        <taxon>Pseudomonadati</taxon>
        <taxon>Bacteroidota</taxon>
        <taxon>Flavobacteriia</taxon>
        <taxon>Flavobacteriales</taxon>
        <taxon>Flavobacteriaceae</taxon>
        <taxon>Winogradskyella</taxon>
    </lineage>
</organism>
<dbReference type="EMBL" id="JAIUJR010000006">
    <property type="protein sequence ID" value="MCA0133026.1"/>
    <property type="molecule type" value="Genomic_DNA"/>
</dbReference>
<accession>A0ABS7XVI1</accession>